<dbReference type="EMBL" id="DVLF01000009">
    <property type="protein sequence ID" value="HIT49433.1"/>
    <property type="molecule type" value="Genomic_DNA"/>
</dbReference>
<dbReference type="NCBIfam" id="TIGR00496">
    <property type="entry name" value="frr"/>
    <property type="match status" value="1"/>
</dbReference>
<dbReference type="Pfam" id="PF01765">
    <property type="entry name" value="RRF"/>
    <property type="match status" value="1"/>
</dbReference>
<name>A0A9D1GQ96_9MOLU</name>
<keyword evidence="4 5" id="KW-0648">Protein biosynthesis</keyword>
<dbReference type="InterPro" id="IPR036191">
    <property type="entry name" value="RRF_sf"/>
</dbReference>
<dbReference type="Gene3D" id="3.30.1360.40">
    <property type="match status" value="1"/>
</dbReference>
<dbReference type="SUPFAM" id="SSF55194">
    <property type="entry name" value="Ribosome recycling factor, RRF"/>
    <property type="match status" value="1"/>
</dbReference>
<dbReference type="FunFam" id="3.30.1360.40:FF:000001">
    <property type="entry name" value="Ribosome-recycling factor"/>
    <property type="match status" value="1"/>
</dbReference>
<gene>
    <name evidence="5 7" type="primary">frr</name>
    <name evidence="7" type="ORF">IAD46_00225</name>
</gene>
<comment type="function">
    <text evidence="5">Responsible for the release of ribosomes from messenger RNA at the termination of protein biosynthesis. May increase the efficiency of translation by recycling ribosomes from one round of translation to another.</text>
</comment>
<accession>A0A9D1GQ96</accession>
<evidence type="ECO:0000259" key="6">
    <source>
        <dbReference type="Pfam" id="PF01765"/>
    </source>
</evidence>
<dbReference type="HAMAP" id="MF_00040">
    <property type="entry name" value="RRF"/>
    <property type="match status" value="1"/>
</dbReference>
<dbReference type="PANTHER" id="PTHR20982:SF3">
    <property type="entry name" value="MITOCHONDRIAL RIBOSOME RECYCLING FACTOR PSEUDO 1"/>
    <property type="match status" value="1"/>
</dbReference>
<proteinExistence type="inferred from homology"/>
<dbReference type="Proteomes" id="UP000886758">
    <property type="component" value="Unassembled WGS sequence"/>
</dbReference>
<comment type="subcellular location">
    <subcellularLocation>
        <location evidence="1 5">Cytoplasm</location>
    </subcellularLocation>
</comment>
<evidence type="ECO:0000313" key="8">
    <source>
        <dbReference type="Proteomes" id="UP000886758"/>
    </source>
</evidence>
<evidence type="ECO:0000256" key="5">
    <source>
        <dbReference type="HAMAP-Rule" id="MF_00040"/>
    </source>
</evidence>
<reference evidence="7" key="1">
    <citation type="submission" date="2020-10" db="EMBL/GenBank/DDBJ databases">
        <authorList>
            <person name="Gilroy R."/>
        </authorList>
    </citation>
    <scope>NUCLEOTIDE SEQUENCE</scope>
    <source>
        <strain evidence="7">ChiW17-6978</strain>
    </source>
</reference>
<dbReference type="GO" id="GO:0005737">
    <property type="term" value="C:cytoplasm"/>
    <property type="evidence" value="ECO:0007669"/>
    <property type="project" value="UniProtKB-SubCell"/>
</dbReference>
<dbReference type="PANTHER" id="PTHR20982">
    <property type="entry name" value="RIBOSOME RECYCLING FACTOR"/>
    <property type="match status" value="1"/>
</dbReference>
<comment type="caution">
    <text evidence="7">The sequence shown here is derived from an EMBL/GenBank/DDBJ whole genome shotgun (WGS) entry which is preliminary data.</text>
</comment>
<evidence type="ECO:0000256" key="1">
    <source>
        <dbReference type="ARBA" id="ARBA00004496"/>
    </source>
</evidence>
<sequence>MSLLEAEEKMDKAIAAYERELSTVRTGRANASLLDSIAIEYYGVVTPIKQLASITVPEANQLYIKPFDKSSCKEIERAILASPLGLTPQNDGNGVRLILPQMTEERRRELTKVVGKMEEQAKVAVRNIRRDTNDQIKKLDLPEDDCKSALEDVQKLTDEKIALVDDLTTKKNKDLMSI</sequence>
<evidence type="ECO:0000256" key="3">
    <source>
        <dbReference type="ARBA" id="ARBA00022490"/>
    </source>
</evidence>
<dbReference type="GO" id="GO:0043023">
    <property type="term" value="F:ribosomal large subunit binding"/>
    <property type="evidence" value="ECO:0007669"/>
    <property type="project" value="TreeGrafter"/>
</dbReference>
<dbReference type="Gene3D" id="1.10.132.20">
    <property type="entry name" value="Ribosome-recycling factor"/>
    <property type="match status" value="1"/>
</dbReference>
<keyword evidence="3 5" id="KW-0963">Cytoplasm</keyword>
<dbReference type="FunFam" id="1.10.132.20:FF:000001">
    <property type="entry name" value="Ribosome-recycling factor"/>
    <property type="match status" value="1"/>
</dbReference>
<dbReference type="CDD" id="cd00520">
    <property type="entry name" value="RRF"/>
    <property type="match status" value="1"/>
</dbReference>
<dbReference type="InterPro" id="IPR023584">
    <property type="entry name" value="Ribosome_recyc_fac_dom"/>
</dbReference>
<dbReference type="GO" id="GO:0006415">
    <property type="term" value="P:translational termination"/>
    <property type="evidence" value="ECO:0007669"/>
    <property type="project" value="UniProtKB-UniRule"/>
</dbReference>
<evidence type="ECO:0000256" key="2">
    <source>
        <dbReference type="ARBA" id="ARBA00005912"/>
    </source>
</evidence>
<evidence type="ECO:0000313" key="7">
    <source>
        <dbReference type="EMBL" id="HIT49433.1"/>
    </source>
</evidence>
<organism evidence="7 8">
    <name type="scientific">Candidatus Pelethenecus faecipullorum</name>
    <dbReference type="NCBI Taxonomy" id="2840900"/>
    <lineage>
        <taxon>Bacteria</taxon>
        <taxon>Bacillati</taxon>
        <taxon>Mycoplasmatota</taxon>
        <taxon>Mollicutes</taxon>
        <taxon>Candidatus Pelethenecus</taxon>
    </lineage>
</organism>
<protein>
    <recommendedName>
        <fullName evidence="5">Ribosome-recycling factor</fullName>
        <shortName evidence="5">RRF</shortName>
    </recommendedName>
    <alternativeName>
        <fullName evidence="5">Ribosome-releasing factor</fullName>
    </alternativeName>
</protein>
<comment type="similarity">
    <text evidence="2 5">Belongs to the RRF family.</text>
</comment>
<evidence type="ECO:0000256" key="4">
    <source>
        <dbReference type="ARBA" id="ARBA00022917"/>
    </source>
</evidence>
<reference evidence="7" key="2">
    <citation type="journal article" date="2021" name="PeerJ">
        <title>Extensive microbial diversity within the chicken gut microbiome revealed by metagenomics and culture.</title>
        <authorList>
            <person name="Gilroy R."/>
            <person name="Ravi A."/>
            <person name="Getino M."/>
            <person name="Pursley I."/>
            <person name="Horton D.L."/>
            <person name="Alikhan N.F."/>
            <person name="Baker D."/>
            <person name="Gharbi K."/>
            <person name="Hall N."/>
            <person name="Watson M."/>
            <person name="Adriaenssens E.M."/>
            <person name="Foster-Nyarko E."/>
            <person name="Jarju S."/>
            <person name="Secka A."/>
            <person name="Antonio M."/>
            <person name="Oren A."/>
            <person name="Chaudhuri R.R."/>
            <person name="La Ragione R."/>
            <person name="Hildebrand F."/>
            <person name="Pallen M.J."/>
        </authorList>
    </citation>
    <scope>NUCLEOTIDE SEQUENCE</scope>
    <source>
        <strain evidence="7">ChiW17-6978</strain>
    </source>
</reference>
<feature type="domain" description="Ribosome recycling factor" evidence="6">
    <location>
        <begin position="18"/>
        <end position="176"/>
    </location>
</feature>
<dbReference type="InterPro" id="IPR002661">
    <property type="entry name" value="Ribosome_recyc_fac"/>
</dbReference>
<dbReference type="AlphaFoldDB" id="A0A9D1GQ96"/>